<evidence type="ECO:0000313" key="5">
    <source>
        <dbReference type="Proteomes" id="UP000774570"/>
    </source>
</evidence>
<gene>
    <name evidence="4" type="ORF">K1Y72_05125</name>
</gene>
<dbReference type="Pfam" id="PF13350">
    <property type="entry name" value="Y_phosphatase3"/>
    <property type="match status" value="1"/>
</dbReference>
<evidence type="ECO:0000256" key="1">
    <source>
        <dbReference type="ARBA" id="ARBA00009580"/>
    </source>
</evidence>
<dbReference type="InterPro" id="IPR029021">
    <property type="entry name" value="Prot-tyrosine_phosphatase-like"/>
</dbReference>
<sequence>MTRRILAAALAGTVALAPAALPAPAGAATARTAAAVPRVIAVDGAANVRDIGGYAAASGRHVRYGLVYRAATLSKVTPAGVRALAGLRLTAAVDFRSTGEIASDGKDRLPAGVTPVAAPINAASASLLDLGPALANAVAAPDKSAAFMELSYRGFIHDPASRARFAATLRRIAAGKGPVLYHCTAGKDRTGTMTAILLTLLGVDRATVYRDFLRSNAELAAGNAATEAKLRAVGIDPAFLVPFLTVRRSYLDAAFDQIRRDYGSFDAFAARGLGVDAATRAALRNRLLR</sequence>
<dbReference type="Proteomes" id="UP000774570">
    <property type="component" value="Unassembled WGS sequence"/>
</dbReference>
<name>A0ABS7FMY3_9ACTN</name>
<feature type="signal peptide" evidence="2">
    <location>
        <begin position="1"/>
        <end position="27"/>
    </location>
</feature>
<comment type="similarity">
    <text evidence="1">Belongs to the protein-tyrosine phosphatase family.</text>
</comment>
<feature type="domain" description="Tyrosine specific protein phosphatases" evidence="3">
    <location>
        <begin position="163"/>
        <end position="204"/>
    </location>
</feature>
<dbReference type="InterPro" id="IPR000387">
    <property type="entry name" value="Tyr_Pase_dom"/>
</dbReference>
<evidence type="ECO:0000313" key="4">
    <source>
        <dbReference type="EMBL" id="MBW8481742.1"/>
    </source>
</evidence>
<accession>A0ABS7FMY3</accession>
<keyword evidence="5" id="KW-1185">Reference proteome</keyword>
<keyword evidence="2" id="KW-0732">Signal</keyword>
<comment type="caution">
    <text evidence="4">The sequence shown here is derived from an EMBL/GenBank/DDBJ whole genome shotgun (WGS) entry which is preliminary data.</text>
</comment>
<evidence type="ECO:0000256" key="2">
    <source>
        <dbReference type="SAM" id="SignalP"/>
    </source>
</evidence>
<dbReference type="Gene3D" id="3.90.190.10">
    <property type="entry name" value="Protein tyrosine phosphatase superfamily"/>
    <property type="match status" value="1"/>
</dbReference>
<dbReference type="PANTHER" id="PTHR31126:SF1">
    <property type="entry name" value="TYROSINE SPECIFIC PROTEIN PHOSPHATASES DOMAIN-CONTAINING PROTEIN"/>
    <property type="match status" value="1"/>
</dbReference>
<organism evidence="4 5">
    <name type="scientific">Actinomadura parmotrematis</name>
    <dbReference type="NCBI Taxonomy" id="2864039"/>
    <lineage>
        <taxon>Bacteria</taxon>
        <taxon>Bacillati</taxon>
        <taxon>Actinomycetota</taxon>
        <taxon>Actinomycetes</taxon>
        <taxon>Streptosporangiales</taxon>
        <taxon>Thermomonosporaceae</taxon>
        <taxon>Actinomadura</taxon>
    </lineage>
</organism>
<protein>
    <submittedName>
        <fullName evidence="4">Tyrosine-protein phosphatase</fullName>
    </submittedName>
</protein>
<reference evidence="4 5" key="1">
    <citation type="submission" date="2021-07" db="EMBL/GenBank/DDBJ databases">
        <title>Actinomadura sp. PM05-2 isolated from lichen.</title>
        <authorList>
            <person name="Somphong A."/>
            <person name="Phongsopitanun W."/>
            <person name="Tanasupawat S."/>
            <person name="Peongsungnone V."/>
        </authorList>
    </citation>
    <scope>NUCLEOTIDE SEQUENCE [LARGE SCALE GENOMIC DNA]</scope>
    <source>
        <strain evidence="4 5">PM05-2</strain>
    </source>
</reference>
<dbReference type="PANTHER" id="PTHR31126">
    <property type="entry name" value="TYROSINE-PROTEIN PHOSPHATASE"/>
    <property type="match status" value="1"/>
</dbReference>
<dbReference type="SUPFAM" id="SSF52799">
    <property type="entry name" value="(Phosphotyrosine protein) phosphatases II"/>
    <property type="match status" value="1"/>
</dbReference>
<evidence type="ECO:0000259" key="3">
    <source>
        <dbReference type="PROSITE" id="PS50056"/>
    </source>
</evidence>
<dbReference type="PROSITE" id="PS50056">
    <property type="entry name" value="TYR_PHOSPHATASE_2"/>
    <property type="match status" value="1"/>
</dbReference>
<dbReference type="InterPro" id="IPR026893">
    <property type="entry name" value="Tyr/Ser_Pase_IphP-type"/>
</dbReference>
<feature type="chain" id="PRO_5045444501" evidence="2">
    <location>
        <begin position="28"/>
        <end position="289"/>
    </location>
</feature>
<dbReference type="RefSeq" id="WP_220163742.1">
    <property type="nucleotide sequence ID" value="NZ_JAIBOA010000003.1"/>
</dbReference>
<dbReference type="EMBL" id="JAIBOA010000003">
    <property type="protein sequence ID" value="MBW8481742.1"/>
    <property type="molecule type" value="Genomic_DNA"/>
</dbReference>
<proteinExistence type="inferred from homology"/>